<dbReference type="GO" id="GO:0005524">
    <property type="term" value="F:ATP binding"/>
    <property type="evidence" value="ECO:0007669"/>
    <property type="project" value="InterPro"/>
</dbReference>
<protein>
    <recommendedName>
        <fullName evidence="1">Protein kinase domain-containing protein</fullName>
    </recommendedName>
</protein>
<proteinExistence type="predicted"/>
<accession>A0A6J3MCC7</accession>
<dbReference type="Gene3D" id="3.90.1200.10">
    <property type="match status" value="1"/>
</dbReference>
<dbReference type="Pfam" id="PF01636">
    <property type="entry name" value="APH"/>
    <property type="match status" value="1"/>
</dbReference>
<reference evidence="3" key="2">
    <citation type="submission" date="2020-04" db="EMBL/GenBank/DDBJ databases">
        <authorList>
            <consortium name="NCBI Genome Project"/>
        </authorList>
    </citation>
    <scope>NUCLEOTIDE SEQUENCE</scope>
    <source>
        <strain evidence="3">CBS 342.82</strain>
    </source>
</reference>
<gene>
    <name evidence="3" type="ORF">K489DRAFT_393376</name>
</gene>
<dbReference type="SUPFAM" id="SSF56112">
    <property type="entry name" value="Protein kinase-like (PK-like)"/>
    <property type="match status" value="1"/>
</dbReference>
<dbReference type="InterPro" id="IPR000719">
    <property type="entry name" value="Prot_kinase_dom"/>
</dbReference>
<evidence type="ECO:0000259" key="1">
    <source>
        <dbReference type="PROSITE" id="PS50011"/>
    </source>
</evidence>
<dbReference type="GO" id="GO:0004672">
    <property type="term" value="F:protein kinase activity"/>
    <property type="evidence" value="ECO:0007669"/>
    <property type="project" value="InterPro"/>
</dbReference>
<dbReference type="PROSITE" id="PS50011">
    <property type="entry name" value="PROTEIN_KINASE_DOM"/>
    <property type="match status" value="1"/>
</dbReference>
<reference evidence="3" key="3">
    <citation type="submission" date="2025-08" db="UniProtKB">
        <authorList>
            <consortium name="RefSeq"/>
        </authorList>
    </citation>
    <scope>IDENTIFICATION</scope>
    <source>
        <strain evidence="3">CBS 342.82</strain>
    </source>
</reference>
<dbReference type="Proteomes" id="UP000504637">
    <property type="component" value="Unplaced"/>
</dbReference>
<dbReference type="InterPro" id="IPR011009">
    <property type="entry name" value="Kinase-like_dom_sf"/>
</dbReference>
<sequence length="301" mass="33607">MDYAIGHGRWTPLHDPSSKDSSTAFPLNGVDLATVSDETLVVISKSSPVVYSLGSTKVVRLSTDLVLKFGAAIQIQEIEAMKHVLSHTSVATPKLHRYFFVENEASAFRNWGYIVMDYVDGDMLEDIWKGLSSEKRTDVIKQVASIISQLQDVRFERPGPLGGGRARGFWFSDYGAGPFNSKVDFNEYFTNKLEFAQRVGRASKDLPRFDYSTFVLVHQDINPVNLIVDRNEKVWIIDWGNAGAYPAIFEAAAMNDSTMFGESNALLLPHTYNDAEERKHIMGVLWTTLSAGYAYSNADSI</sequence>
<dbReference type="PANTHER" id="PTHR21310">
    <property type="entry name" value="AMINOGLYCOSIDE PHOSPHOTRANSFERASE-RELATED-RELATED"/>
    <property type="match status" value="1"/>
</dbReference>
<feature type="domain" description="Protein kinase" evidence="1">
    <location>
        <begin position="1"/>
        <end position="301"/>
    </location>
</feature>
<dbReference type="GeneID" id="54364573"/>
<dbReference type="OrthoDB" id="3250044at2759"/>
<reference evidence="3" key="1">
    <citation type="submission" date="2020-01" db="EMBL/GenBank/DDBJ databases">
        <authorList>
            <consortium name="DOE Joint Genome Institute"/>
            <person name="Haridas S."/>
            <person name="Albert R."/>
            <person name="Binder M."/>
            <person name="Bloem J."/>
            <person name="Labutti K."/>
            <person name="Salamov A."/>
            <person name="Andreopoulos B."/>
            <person name="Baker S.E."/>
            <person name="Barry K."/>
            <person name="Bills G."/>
            <person name="Bluhm B.H."/>
            <person name="Cannon C."/>
            <person name="Castanera R."/>
            <person name="Culley D.E."/>
            <person name="Daum C."/>
            <person name="Ezra D."/>
            <person name="Gonzalez J.B."/>
            <person name="Henrissat B."/>
            <person name="Kuo A."/>
            <person name="Liang C."/>
            <person name="Lipzen A."/>
            <person name="Lutzoni F."/>
            <person name="Magnuson J."/>
            <person name="Mondo S."/>
            <person name="Nolan M."/>
            <person name="Ohm R."/>
            <person name="Pangilinan J."/>
            <person name="Park H.-J."/>
            <person name="Ramirez L."/>
            <person name="Alfaro M."/>
            <person name="Sun H."/>
            <person name="Tritt A."/>
            <person name="Yoshinaga Y."/>
            <person name="Zwiers L.-H."/>
            <person name="Turgeon B.G."/>
            <person name="Goodwin S.B."/>
            <person name="Spatafora J.W."/>
            <person name="Crous P.W."/>
            <person name="Grigoriev I.V."/>
        </authorList>
    </citation>
    <scope>NUCLEOTIDE SEQUENCE</scope>
    <source>
        <strain evidence="3">CBS 342.82</strain>
    </source>
</reference>
<evidence type="ECO:0000313" key="3">
    <source>
        <dbReference type="RefSeq" id="XP_033462711.1"/>
    </source>
</evidence>
<organism evidence="3">
    <name type="scientific">Dissoconium aciculare CBS 342.82</name>
    <dbReference type="NCBI Taxonomy" id="1314786"/>
    <lineage>
        <taxon>Eukaryota</taxon>
        <taxon>Fungi</taxon>
        <taxon>Dikarya</taxon>
        <taxon>Ascomycota</taxon>
        <taxon>Pezizomycotina</taxon>
        <taxon>Dothideomycetes</taxon>
        <taxon>Dothideomycetidae</taxon>
        <taxon>Mycosphaerellales</taxon>
        <taxon>Dissoconiaceae</taxon>
        <taxon>Dissoconium</taxon>
    </lineage>
</organism>
<dbReference type="InterPro" id="IPR051678">
    <property type="entry name" value="AGP_Transferase"/>
</dbReference>
<dbReference type="AlphaFoldDB" id="A0A6J3MCC7"/>
<dbReference type="InterPro" id="IPR002575">
    <property type="entry name" value="Aminoglycoside_PTrfase"/>
</dbReference>
<name>A0A6J3MCC7_9PEZI</name>
<evidence type="ECO:0000313" key="2">
    <source>
        <dbReference type="Proteomes" id="UP000504637"/>
    </source>
</evidence>
<dbReference type="RefSeq" id="XP_033462711.1">
    <property type="nucleotide sequence ID" value="XM_033606773.1"/>
</dbReference>
<keyword evidence="2" id="KW-1185">Reference proteome</keyword>
<dbReference type="PANTHER" id="PTHR21310:SF39">
    <property type="entry name" value="AMINOGLYCOSIDE PHOSPHOTRANSFERASE DOMAIN-CONTAINING PROTEIN"/>
    <property type="match status" value="1"/>
</dbReference>
<dbReference type="CDD" id="cd05120">
    <property type="entry name" value="APH_ChoK_like"/>
    <property type="match status" value="1"/>
</dbReference>